<keyword evidence="2" id="KW-1185">Reference proteome</keyword>
<evidence type="ECO:0000313" key="2">
    <source>
        <dbReference type="Proteomes" id="UP000789901"/>
    </source>
</evidence>
<evidence type="ECO:0000313" key="1">
    <source>
        <dbReference type="EMBL" id="CAG8798599.1"/>
    </source>
</evidence>
<gene>
    <name evidence="1" type="ORF">GMARGA_LOCUS22631</name>
</gene>
<name>A0ABN7VTU8_GIGMA</name>
<dbReference type="EMBL" id="CAJVQB010022024">
    <property type="protein sequence ID" value="CAG8798599.1"/>
    <property type="molecule type" value="Genomic_DNA"/>
</dbReference>
<organism evidence="1 2">
    <name type="scientific">Gigaspora margarita</name>
    <dbReference type="NCBI Taxonomy" id="4874"/>
    <lineage>
        <taxon>Eukaryota</taxon>
        <taxon>Fungi</taxon>
        <taxon>Fungi incertae sedis</taxon>
        <taxon>Mucoromycota</taxon>
        <taxon>Glomeromycotina</taxon>
        <taxon>Glomeromycetes</taxon>
        <taxon>Diversisporales</taxon>
        <taxon>Gigasporaceae</taxon>
        <taxon>Gigaspora</taxon>
    </lineage>
</organism>
<accession>A0ABN7VTU8</accession>
<feature type="non-terminal residue" evidence="1">
    <location>
        <position position="99"/>
    </location>
</feature>
<feature type="non-terminal residue" evidence="1">
    <location>
        <position position="1"/>
    </location>
</feature>
<reference evidence="1 2" key="1">
    <citation type="submission" date="2021-06" db="EMBL/GenBank/DDBJ databases">
        <authorList>
            <person name="Kallberg Y."/>
            <person name="Tangrot J."/>
            <person name="Rosling A."/>
        </authorList>
    </citation>
    <scope>NUCLEOTIDE SEQUENCE [LARGE SCALE GENOMIC DNA]</scope>
    <source>
        <strain evidence="1 2">120-4 pot B 10/14</strain>
    </source>
</reference>
<dbReference type="Proteomes" id="UP000789901">
    <property type="component" value="Unassembled WGS sequence"/>
</dbReference>
<sequence length="99" mass="11755">MYILRNDLNQQECSLRQADKNEIKEYNFEIYNLLNALDKNFVNVGELVKLNIMVKKLRLKNYGETQKLDESSDKITDNKDVVEFVIDMEDLISPIYRSY</sequence>
<protein>
    <submittedName>
        <fullName evidence="1">41565_t:CDS:1</fullName>
    </submittedName>
</protein>
<comment type="caution">
    <text evidence="1">The sequence shown here is derived from an EMBL/GenBank/DDBJ whole genome shotgun (WGS) entry which is preliminary data.</text>
</comment>
<proteinExistence type="predicted"/>